<feature type="transmembrane region" description="Helical" evidence="8">
    <location>
        <begin position="435"/>
        <end position="460"/>
    </location>
</feature>
<dbReference type="Pfam" id="PF00528">
    <property type="entry name" value="BPD_transp_1"/>
    <property type="match status" value="2"/>
</dbReference>
<evidence type="ECO:0000313" key="11">
    <source>
        <dbReference type="Proteomes" id="UP000000374"/>
    </source>
</evidence>
<evidence type="ECO:0000256" key="3">
    <source>
        <dbReference type="ARBA" id="ARBA00022448"/>
    </source>
</evidence>
<feature type="transmembrane region" description="Helical" evidence="8">
    <location>
        <begin position="472"/>
        <end position="491"/>
    </location>
</feature>
<dbReference type="PROSITE" id="PS50928">
    <property type="entry name" value="ABC_TM1"/>
    <property type="match status" value="2"/>
</dbReference>
<dbReference type="GO" id="GO:0055085">
    <property type="term" value="P:transmembrane transport"/>
    <property type="evidence" value="ECO:0007669"/>
    <property type="project" value="InterPro"/>
</dbReference>
<organism evidence="10 11">
    <name type="scientific">Verminephrobacter eiseniae (strain EF01-2)</name>
    <dbReference type="NCBI Taxonomy" id="391735"/>
    <lineage>
        <taxon>Bacteria</taxon>
        <taxon>Pseudomonadati</taxon>
        <taxon>Pseudomonadota</taxon>
        <taxon>Betaproteobacteria</taxon>
        <taxon>Burkholderiales</taxon>
        <taxon>Comamonadaceae</taxon>
        <taxon>Verminephrobacter</taxon>
    </lineage>
</organism>
<feature type="transmembrane region" description="Helical" evidence="8">
    <location>
        <begin position="21"/>
        <end position="42"/>
    </location>
</feature>
<evidence type="ECO:0000256" key="5">
    <source>
        <dbReference type="ARBA" id="ARBA00022692"/>
    </source>
</evidence>
<evidence type="ECO:0000313" key="10">
    <source>
        <dbReference type="EMBL" id="ABM58113.1"/>
    </source>
</evidence>
<evidence type="ECO:0000259" key="9">
    <source>
        <dbReference type="PROSITE" id="PS50928"/>
    </source>
</evidence>
<protein>
    <submittedName>
        <fullName evidence="10">Binding-protein-dependent transport systems inner membrane component</fullName>
    </submittedName>
</protein>
<feature type="transmembrane region" description="Helical" evidence="8">
    <location>
        <begin position="101"/>
        <end position="126"/>
    </location>
</feature>
<name>A1WKF6_VEREI</name>
<dbReference type="InterPro" id="IPR000515">
    <property type="entry name" value="MetI-like"/>
</dbReference>
<dbReference type="Gene3D" id="1.10.3720.10">
    <property type="entry name" value="MetI-like"/>
    <property type="match status" value="2"/>
</dbReference>
<reference evidence="11" key="1">
    <citation type="submission" date="2006-12" db="EMBL/GenBank/DDBJ databases">
        <title>Complete sequence of chromosome 1 of Verminephrobacter eiseniae EF01-2.</title>
        <authorList>
            <person name="Copeland A."/>
            <person name="Lucas S."/>
            <person name="Lapidus A."/>
            <person name="Barry K."/>
            <person name="Detter J.C."/>
            <person name="Glavina del Rio T."/>
            <person name="Dalin E."/>
            <person name="Tice H."/>
            <person name="Pitluck S."/>
            <person name="Chertkov O."/>
            <person name="Brettin T."/>
            <person name="Bruce D."/>
            <person name="Han C."/>
            <person name="Tapia R."/>
            <person name="Gilna P."/>
            <person name="Schmutz J."/>
            <person name="Larimer F."/>
            <person name="Land M."/>
            <person name="Hauser L."/>
            <person name="Kyrpides N."/>
            <person name="Kim E."/>
            <person name="Stahl D."/>
            <person name="Richardson P."/>
        </authorList>
    </citation>
    <scope>NUCLEOTIDE SEQUENCE [LARGE SCALE GENOMIC DNA]</scope>
    <source>
        <strain evidence="11">EF01-2</strain>
    </source>
</reference>
<sequence>MRRTALRRPPWLRPLLLGGPLALLFLLLLVYPVGQLLLLSVYSDGAFTLAPYRQLFASSVYVNVMLITLKISVCTTVLSVIAGYPVAYLIASLPRQHKSAWLFWVLLSFWTSFLVRAFAWIVMLGRNGVINQWLTATGLQDAPANLLYSLGAVLVSMVHALMPLAVLTMLSVMENIDRNLPRAALTLGARPGTAFWRVYFPLSMPGVAAGAIMVFVTAIGFFIVPALLGGRKEIMITQLIIEQVQQTMNWGFAGAISVLMLIVVLAVFAVYDKLLGLSTMAGTSPEHGRPGSRSAMLHRKAQALLAALGSASDRLLALFSRAGRNTGRNIGRNIGRNTEPGRSLPMRAFVVLALLFLSVPALLMIPLSVAGRSGLNWPPSGFSLQYYQELLAAPLWLQAGLRSLIVGLGASALALLIGTPAALLLARSTMRGKSLLLAFVLSPIIVPRMIIAVGLFYFFAKVGLVGSSFGLMLGHTVIAVPYVVLTMMAVLRNYDMRLDLAAQSLGARPWQTLRHVTFPILAAGLMSSFLFAFATSFDELTISLFASGGMSATLPKQFWDQVTLQISPVIAAVSTCLLAFIAVLLQVADRLRRRSLQ</sequence>
<dbReference type="GO" id="GO:0005886">
    <property type="term" value="C:plasma membrane"/>
    <property type="evidence" value="ECO:0007669"/>
    <property type="project" value="UniProtKB-SubCell"/>
</dbReference>
<keyword evidence="3 8" id="KW-0813">Transport</keyword>
<dbReference type="eggNOG" id="COG1177">
    <property type="taxonomic scope" value="Bacteria"/>
</dbReference>
<keyword evidence="11" id="KW-1185">Reference proteome</keyword>
<dbReference type="CDD" id="cd06261">
    <property type="entry name" value="TM_PBP2"/>
    <property type="match status" value="2"/>
</dbReference>
<keyword evidence="6 8" id="KW-1133">Transmembrane helix</keyword>
<evidence type="ECO:0000256" key="8">
    <source>
        <dbReference type="RuleBase" id="RU363032"/>
    </source>
</evidence>
<gene>
    <name evidence="10" type="ordered locus">Veis_2367</name>
</gene>
<feature type="transmembrane region" description="Helical" evidence="8">
    <location>
        <begin position="404"/>
        <end position="426"/>
    </location>
</feature>
<dbReference type="HOGENOM" id="CLU_021838_3_0_4"/>
<dbReference type="RefSeq" id="WP_011810116.1">
    <property type="nucleotide sequence ID" value="NC_008786.1"/>
</dbReference>
<evidence type="ECO:0000256" key="1">
    <source>
        <dbReference type="ARBA" id="ARBA00004651"/>
    </source>
</evidence>
<dbReference type="PANTHER" id="PTHR42929:SF5">
    <property type="entry name" value="ABC TRANSPORTER PERMEASE PROTEIN"/>
    <property type="match status" value="1"/>
</dbReference>
<feature type="transmembrane region" description="Helical" evidence="8">
    <location>
        <begin position="146"/>
        <end position="170"/>
    </location>
</feature>
<dbReference type="OrthoDB" id="9795403at2"/>
<dbReference type="InterPro" id="IPR035906">
    <property type="entry name" value="MetI-like_sf"/>
</dbReference>
<keyword evidence="7 8" id="KW-0472">Membrane</keyword>
<dbReference type="GeneID" id="76460929"/>
<comment type="subcellular location">
    <subcellularLocation>
        <location evidence="1 8">Cell membrane</location>
        <topology evidence="1 8">Multi-pass membrane protein</topology>
    </subcellularLocation>
</comment>
<evidence type="ECO:0000256" key="7">
    <source>
        <dbReference type="ARBA" id="ARBA00023136"/>
    </source>
</evidence>
<feature type="transmembrane region" description="Helical" evidence="8">
    <location>
        <begin position="512"/>
        <end position="534"/>
    </location>
</feature>
<dbReference type="SUPFAM" id="SSF161098">
    <property type="entry name" value="MetI-like"/>
    <property type="match status" value="2"/>
</dbReference>
<feature type="transmembrane region" description="Helical" evidence="8">
    <location>
        <begin position="206"/>
        <end position="229"/>
    </location>
</feature>
<comment type="similarity">
    <text evidence="2">Belongs to the binding-protein-dependent transport system permease family. CysTW subfamily.</text>
</comment>
<dbReference type="KEGG" id="vei:Veis_2367"/>
<dbReference type="PANTHER" id="PTHR42929">
    <property type="entry name" value="INNER MEMBRANE ABC TRANSPORTER PERMEASE PROTEIN YDCU-RELATED-RELATED"/>
    <property type="match status" value="1"/>
</dbReference>
<evidence type="ECO:0000256" key="6">
    <source>
        <dbReference type="ARBA" id="ARBA00022989"/>
    </source>
</evidence>
<dbReference type="AlphaFoldDB" id="A1WKF6"/>
<evidence type="ECO:0000256" key="4">
    <source>
        <dbReference type="ARBA" id="ARBA00022475"/>
    </source>
</evidence>
<keyword evidence="4" id="KW-1003">Cell membrane</keyword>
<feature type="transmembrane region" description="Helical" evidence="8">
    <location>
        <begin position="566"/>
        <end position="588"/>
    </location>
</feature>
<dbReference type="Proteomes" id="UP000000374">
    <property type="component" value="Chromosome"/>
</dbReference>
<feature type="domain" description="ABC transmembrane type-1" evidence="9">
    <location>
        <begin position="400"/>
        <end position="588"/>
    </location>
</feature>
<dbReference type="eggNOG" id="COG1176">
    <property type="taxonomic scope" value="Bacteria"/>
</dbReference>
<proteinExistence type="inferred from homology"/>
<feature type="domain" description="ABC transmembrane type-1" evidence="9">
    <location>
        <begin position="65"/>
        <end position="271"/>
    </location>
</feature>
<evidence type="ECO:0000256" key="2">
    <source>
        <dbReference type="ARBA" id="ARBA00007069"/>
    </source>
</evidence>
<dbReference type="STRING" id="391735.Veis_2367"/>
<accession>A1WKF6</accession>
<dbReference type="EMBL" id="CP000542">
    <property type="protein sequence ID" value="ABM58113.1"/>
    <property type="molecule type" value="Genomic_DNA"/>
</dbReference>
<feature type="transmembrane region" description="Helical" evidence="8">
    <location>
        <begin position="62"/>
        <end position="89"/>
    </location>
</feature>
<feature type="transmembrane region" description="Helical" evidence="8">
    <location>
        <begin position="250"/>
        <end position="271"/>
    </location>
</feature>
<feature type="transmembrane region" description="Helical" evidence="8">
    <location>
        <begin position="344"/>
        <end position="369"/>
    </location>
</feature>
<keyword evidence="5 8" id="KW-0812">Transmembrane</keyword>